<dbReference type="Gene3D" id="3.40.50.300">
    <property type="entry name" value="P-loop containing nucleotide triphosphate hydrolases"/>
    <property type="match status" value="1"/>
</dbReference>
<comment type="similarity">
    <text evidence="3">Belongs to the AAA ATPase family. Highly divergent.</text>
</comment>
<dbReference type="SMART" id="SM00382">
    <property type="entry name" value="AAA"/>
    <property type="match status" value="1"/>
</dbReference>
<evidence type="ECO:0000313" key="7">
    <source>
        <dbReference type="Proteomes" id="UP000187735"/>
    </source>
</evidence>
<dbReference type="Pfam" id="PF00004">
    <property type="entry name" value="AAA"/>
    <property type="match status" value="1"/>
</dbReference>
<dbReference type="InterPro" id="IPR003593">
    <property type="entry name" value="AAA+_ATPase"/>
</dbReference>
<dbReference type="EMBL" id="CP017641">
    <property type="protein sequence ID" value="APZ90822.1"/>
    <property type="molecule type" value="Genomic_DNA"/>
</dbReference>
<organism evidence="6 7">
    <name type="scientific">Fuerstiella marisgermanici</name>
    <dbReference type="NCBI Taxonomy" id="1891926"/>
    <lineage>
        <taxon>Bacteria</taxon>
        <taxon>Pseudomonadati</taxon>
        <taxon>Planctomycetota</taxon>
        <taxon>Planctomycetia</taxon>
        <taxon>Planctomycetales</taxon>
        <taxon>Planctomycetaceae</taxon>
        <taxon>Fuerstiella</taxon>
    </lineage>
</organism>
<proteinExistence type="inferred from homology"/>
<keyword evidence="2" id="KW-0067">ATP-binding</keyword>
<sequence length="590" mass="66076">MPDPDSQPANLDLPDWYPSWAREIAESYFSGNSCFFILHGNIHDLVPCEANGETQFLSVTEFLGEYLFGRWDIVLQHNLSKGLQALAGRDSDRHQEMMRELTGLFGHYRNWSRKPDDILATLDQMIERYLLEEKPEQRKRLAVVFDYGQYLVPPGEPVQISGTIASRVVRFLDWARNPYIRRINMAFFLISESLSEVNDRLAQSPFITAIEVPMPDASARQRFIDANADKVPEDGSGDKLTKSQLIGNSNGLSLLSLEQLLAQAARTGGATATQFRNLKKTAIERQCSGFLEFVEPKHTLDLVVGHEAACRRLRQDAKLISSGHSDAAPMGYLICGPVGTGKTFLAECYAGSIGIPCVKLKNFRSKYVGESEGNLQRVLTVLRSLGPVIVIIDEADAALGDRNQSGDSGTSGRVFSMIAQQMGDTRYRGRIMWMLLTCRPDLLPIDLKRQGRAEVHIPLFYPDNEQEILNMFEVMGRKNKVAIETDSLKLDDRHKELSGADIESVVLTARRVALLDGRTTVSKDDIEKSLSEFIPAAQGLEKDMQELAAVLECTQTDFLNDEWRDTLESEGGRAQLQQQLTTMRNLVEQL</sequence>
<dbReference type="InterPro" id="IPR003959">
    <property type="entry name" value="ATPase_AAA_core"/>
</dbReference>
<dbReference type="InterPro" id="IPR052381">
    <property type="entry name" value="AAA_domain_protein"/>
</dbReference>
<dbReference type="GO" id="GO:0006508">
    <property type="term" value="P:proteolysis"/>
    <property type="evidence" value="ECO:0007669"/>
    <property type="project" value="UniProtKB-KW"/>
</dbReference>
<keyword evidence="6" id="KW-0645">Protease</keyword>
<keyword evidence="6" id="KW-0482">Metalloprotease</keyword>
<dbReference type="GO" id="GO:0005524">
    <property type="term" value="F:ATP binding"/>
    <property type="evidence" value="ECO:0007669"/>
    <property type="project" value="UniProtKB-KW"/>
</dbReference>
<dbReference type="GO" id="GO:0008237">
    <property type="term" value="F:metallopeptidase activity"/>
    <property type="evidence" value="ECO:0007669"/>
    <property type="project" value="UniProtKB-KW"/>
</dbReference>
<dbReference type="OrthoDB" id="9806903at2"/>
<dbReference type="STRING" id="1891926.Fuma_00406"/>
<gene>
    <name evidence="6" type="primary">ftsH_1</name>
    <name evidence="6" type="ORF">Fuma_00406</name>
</gene>
<protein>
    <recommendedName>
        <fullName evidence="4">Uncharacterized AAA domain-containing protein ycf46</fullName>
    </recommendedName>
</protein>
<dbReference type="CDD" id="cd19481">
    <property type="entry name" value="RecA-like_protease"/>
    <property type="match status" value="1"/>
</dbReference>
<accession>A0A1P8W9U0</accession>
<evidence type="ECO:0000313" key="6">
    <source>
        <dbReference type="EMBL" id="APZ90822.1"/>
    </source>
</evidence>
<keyword evidence="7" id="KW-1185">Reference proteome</keyword>
<dbReference type="Proteomes" id="UP000187735">
    <property type="component" value="Chromosome"/>
</dbReference>
<evidence type="ECO:0000256" key="1">
    <source>
        <dbReference type="ARBA" id="ARBA00022741"/>
    </source>
</evidence>
<dbReference type="SUPFAM" id="SSF52540">
    <property type="entry name" value="P-loop containing nucleoside triphosphate hydrolases"/>
    <property type="match status" value="1"/>
</dbReference>
<evidence type="ECO:0000259" key="5">
    <source>
        <dbReference type="SMART" id="SM00382"/>
    </source>
</evidence>
<dbReference type="Gene3D" id="1.10.8.60">
    <property type="match status" value="1"/>
</dbReference>
<keyword evidence="6" id="KW-0378">Hydrolase</keyword>
<keyword evidence="1" id="KW-0547">Nucleotide-binding</keyword>
<dbReference type="PANTHER" id="PTHR42960">
    <property type="entry name" value="YCF46 PROTEIN"/>
    <property type="match status" value="1"/>
</dbReference>
<dbReference type="RefSeq" id="WP_077022664.1">
    <property type="nucleotide sequence ID" value="NZ_CP017641.1"/>
</dbReference>
<dbReference type="KEGG" id="fmr:Fuma_00406"/>
<feature type="domain" description="AAA+ ATPase" evidence="5">
    <location>
        <begin position="328"/>
        <end position="463"/>
    </location>
</feature>
<reference evidence="6 7" key="1">
    <citation type="journal article" date="2016" name="Front. Microbiol.">
        <title>Fuerstia marisgermanicae gen. nov., sp. nov., an Unusual Member of the Phylum Planctomycetes from the German Wadden Sea.</title>
        <authorList>
            <person name="Kohn T."/>
            <person name="Heuer A."/>
            <person name="Jogler M."/>
            <person name="Vollmers J."/>
            <person name="Boedeker C."/>
            <person name="Bunk B."/>
            <person name="Rast P."/>
            <person name="Borchert D."/>
            <person name="Glockner I."/>
            <person name="Freese H.M."/>
            <person name="Klenk H.P."/>
            <person name="Overmann J."/>
            <person name="Kaster A.K."/>
            <person name="Rohde M."/>
            <person name="Wiegand S."/>
            <person name="Jogler C."/>
        </authorList>
    </citation>
    <scope>NUCLEOTIDE SEQUENCE [LARGE SCALE GENOMIC DNA]</scope>
    <source>
        <strain evidence="6 7">NH11</strain>
    </source>
</reference>
<dbReference type="AlphaFoldDB" id="A0A1P8W9U0"/>
<name>A0A1P8W9U0_9PLAN</name>
<dbReference type="GO" id="GO:0016887">
    <property type="term" value="F:ATP hydrolysis activity"/>
    <property type="evidence" value="ECO:0007669"/>
    <property type="project" value="InterPro"/>
</dbReference>
<dbReference type="PANTHER" id="PTHR42960:SF1">
    <property type="entry name" value="YCF46 PROTEIN"/>
    <property type="match status" value="1"/>
</dbReference>
<evidence type="ECO:0000256" key="3">
    <source>
        <dbReference type="ARBA" id="ARBA00038088"/>
    </source>
</evidence>
<dbReference type="InterPro" id="IPR027417">
    <property type="entry name" value="P-loop_NTPase"/>
</dbReference>
<evidence type="ECO:0000256" key="4">
    <source>
        <dbReference type="ARBA" id="ARBA00040480"/>
    </source>
</evidence>
<evidence type="ECO:0000256" key="2">
    <source>
        <dbReference type="ARBA" id="ARBA00022840"/>
    </source>
</evidence>